<dbReference type="AlphaFoldDB" id="A0A4Q2T9U9"/>
<reference evidence="2 3" key="1">
    <citation type="submission" date="2019-01" db="EMBL/GenBank/DDBJ databases">
        <authorList>
            <person name="Deng T."/>
        </authorList>
    </citation>
    <scope>NUCLEOTIDE SEQUENCE [LARGE SCALE GENOMIC DNA]</scope>
    <source>
        <strain evidence="2 3">F8825</strain>
    </source>
</reference>
<dbReference type="PANTHER" id="PTHR41521:SF4">
    <property type="entry name" value="BLR0684 PROTEIN"/>
    <property type="match status" value="1"/>
</dbReference>
<feature type="domain" description="DUF1330" evidence="1">
    <location>
        <begin position="2"/>
        <end position="92"/>
    </location>
</feature>
<dbReference type="EMBL" id="SDVB01000216">
    <property type="protein sequence ID" value="RYC14010.1"/>
    <property type="molecule type" value="Genomic_DNA"/>
</dbReference>
<evidence type="ECO:0000313" key="2">
    <source>
        <dbReference type="EMBL" id="RYC14010.1"/>
    </source>
</evidence>
<keyword evidence="3" id="KW-1185">Reference proteome</keyword>
<dbReference type="InterPro" id="IPR010753">
    <property type="entry name" value="DUF1330"/>
</dbReference>
<evidence type="ECO:0000259" key="1">
    <source>
        <dbReference type="Pfam" id="PF07045"/>
    </source>
</evidence>
<protein>
    <submittedName>
        <fullName evidence="2">DUF1330 domain-containing protein</fullName>
    </submittedName>
</protein>
<dbReference type="PANTHER" id="PTHR41521">
    <property type="match status" value="1"/>
</dbReference>
<dbReference type="OrthoDB" id="9806380at2"/>
<evidence type="ECO:0000313" key="3">
    <source>
        <dbReference type="Proteomes" id="UP000291088"/>
    </source>
</evidence>
<sequence>MPAFFVATVSVKDADKFQDYAQKSGTTFAAHGGELVLRGKAEAALAGALAHQAVGIVRFPDLGALQAWFQSEAYQALIPLRDAAADMTIIIYSAPV</sequence>
<comment type="caution">
    <text evidence="2">The sequence shown here is derived from an EMBL/GenBank/DDBJ whole genome shotgun (WGS) entry which is preliminary data.</text>
</comment>
<dbReference type="Pfam" id="PF07045">
    <property type="entry name" value="DUF1330"/>
    <property type="match status" value="1"/>
</dbReference>
<gene>
    <name evidence="2" type="ORF">EUU22_10840</name>
</gene>
<dbReference type="RefSeq" id="WP_129332022.1">
    <property type="nucleotide sequence ID" value="NZ_SDVB01000216.1"/>
</dbReference>
<proteinExistence type="predicted"/>
<dbReference type="SUPFAM" id="SSF54909">
    <property type="entry name" value="Dimeric alpha+beta barrel"/>
    <property type="match status" value="1"/>
</dbReference>
<dbReference type="Proteomes" id="UP000291088">
    <property type="component" value="Unassembled WGS sequence"/>
</dbReference>
<accession>A0A4Q2T9U9</accession>
<name>A0A4Q2T9U9_9HYPH</name>
<organism evidence="2 3">
    <name type="scientific">Ciceribacter ferrooxidans</name>
    <dbReference type="NCBI Taxonomy" id="2509717"/>
    <lineage>
        <taxon>Bacteria</taxon>
        <taxon>Pseudomonadati</taxon>
        <taxon>Pseudomonadota</taxon>
        <taxon>Alphaproteobacteria</taxon>
        <taxon>Hyphomicrobiales</taxon>
        <taxon>Rhizobiaceae</taxon>
        <taxon>Ciceribacter</taxon>
    </lineage>
</organism>
<dbReference type="InterPro" id="IPR011008">
    <property type="entry name" value="Dimeric_a/b-barrel"/>
</dbReference>
<dbReference type="Gene3D" id="3.30.70.100">
    <property type="match status" value="1"/>
</dbReference>